<gene>
    <name evidence="4" type="ORF">C7212DRAFT_52644</name>
</gene>
<feature type="domain" description="RRM" evidence="3">
    <location>
        <begin position="1"/>
        <end position="74"/>
    </location>
</feature>
<name>A0A317SFM0_9PEZI</name>
<evidence type="ECO:0000313" key="5">
    <source>
        <dbReference type="Proteomes" id="UP000246991"/>
    </source>
</evidence>
<dbReference type="GO" id="GO:0005737">
    <property type="term" value="C:cytoplasm"/>
    <property type="evidence" value="ECO:0007669"/>
    <property type="project" value="TreeGrafter"/>
</dbReference>
<keyword evidence="1 2" id="KW-0694">RNA-binding</keyword>
<dbReference type="Proteomes" id="UP000246991">
    <property type="component" value="Unassembled WGS sequence"/>
</dbReference>
<dbReference type="EMBL" id="PYWC01000090">
    <property type="protein sequence ID" value="PWW72988.1"/>
    <property type="molecule type" value="Genomic_DNA"/>
</dbReference>
<dbReference type="PANTHER" id="PTHR15481:SF0">
    <property type="entry name" value="LD23870P-RELATED"/>
    <property type="match status" value="1"/>
</dbReference>
<evidence type="ECO:0000256" key="2">
    <source>
        <dbReference type="PROSITE-ProRule" id="PRU00176"/>
    </source>
</evidence>
<dbReference type="PROSITE" id="PS50102">
    <property type="entry name" value="RRM"/>
    <property type="match status" value="1"/>
</dbReference>
<dbReference type="GO" id="GO:0003723">
    <property type="term" value="F:RNA binding"/>
    <property type="evidence" value="ECO:0007669"/>
    <property type="project" value="UniProtKB-UniRule"/>
</dbReference>
<dbReference type="AlphaFoldDB" id="A0A317SFM0"/>
<sequence>IVIEKLTKNVTEAHITEVFSSYGEIKMLDMPLNHQYNTNRGVCYVIYHSSSSAHAAIAHMHEGQLDGAVINVSI</sequence>
<dbReference type="STRING" id="42249.A0A317SFM0"/>
<proteinExistence type="predicted"/>
<reference evidence="4 5" key="1">
    <citation type="submission" date="2018-03" db="EMBL/GenBank/DDBJ databases">
        <title>Genomes of Pezizomycetes fungi and the evolution of truffles.</title>
        <authorList>
            <person name="Murat C."/>
            <person name="Payen T."/>
            <person name="Noel B."/>
            <person name="Kuo A."/>
            <person name="Martin F.M."/>
        </authorList>
    </citation>
    <scope>NUCLEOTIDE SEQUENCE [LARGE SCALE GENOMIC DNA]</scope>
    <source>
        <strain evidence="4">091103-1</strain>
    </source>
</reference>
<keyword evidence="5" id="KW-1185">Reference proteome</keyword>
<evidence type="ECO:0000256" key="1">
    <source>
        <dbReference type="ARBA" id="ARBA00022884"/>
    </source>
</evidence>
<dbReference type="Pfam" id="PF00076">
    <property type="entry name" value="RRM_1"/>
    <property type="match status" value="1"/>
</dbReference>
<dbReference type="GO" id="GO:0005654">
    <property type="term" value="C:nucleoplasm"/>
    <property type="evidence" value="ECO:0007669"/>
    <property type="project" value="TreeGrafter"/>
</dbReference>
<protein>
    <recommendedName>
        <fullName evidence="3">RRM domain-containing protein</fullName>
    </recommendedName>
</protein>
<evidence type="ECO:0000313" key="4">
    <source>
        <dbReference type="EMBL" id="PWW72988.1"/>
    </source>
</evidence>
<dbReference type="OrthoDB" id="252020at2759"/>
<dbReference type="Gene3D" id="3.30.70.330">
    <property type="match status" value="1"/>
</dbReference>
<feature type="non-terminal residue" evidence="4">
    <location>
        <position position="74"/>
    </location>
</feature>
<organism evidence="4 5">
    <name type="scientific">Tuber magnatum</name>
    <name type="common">white Piedmont truffle</name>
    <dbReference type="NCBI Taxonomy" id="42249"/>
    <lineage>
        <taxon>Eukaryota</taxon>
        <taxon>Fungi</taxon>
        <taxon>Dikarya</taxon>
        <taxon>Ascomycota</taxon>
        <taxon>Pezizomycotina</taxon>
        <taxon>Pezizomycetes</taxon>
        <taxon>Pezizales</taxon>
        <taxon>Tuberaceae</taxon>
        <taxon>Tuber</taxon>
    </lineage>
</organism>
<dbReference type="GO" id="GO:0061574">
    <property type="term" value="C:ASAP complex"/>
    <property type="evidence" value="ECO:0007669"/>
    <property type="project" value="TreeGrafter"/>
</dbReference>
<dbReference type="SMART" id="SM00360">
    <property type="entry name" value="RRM"/>
    <property type="match status" value="1"/>
</dbReference>
<dbReference type="GO" id="GO:0000398">
    <property type="term" value="P:mRNA splicing, via spliceosome"/>
    <property type="evidence" value="ECO:0007669"/>
    <property type="project" value="TreeGrafter"/>
</dbReference>
<feature type="non-terminal residue" evidence="4">
    <location>
        <position position="1"/>
    </location>
</feature>
<dbReference type="InterPro" id="IPR012677">
    <property type="entry name" value="Nucleotide-bd_a/b_plait_sf"/>
</dbReference>
<dbReference type="InterPro" id="IPR000504">
    <property type="entry name" value="RRM_dom"/>
</dbReference>
<dbReference type="PANTHER" id="PTHR15481">
    <property type="entry name" value="RIBONUCLEIC ACID BINDING PROTEIN S1"/>
    <property type="match status" value="1"/>
</dbReference>
<dbReference type="InterPro" id="IPR035979">
    <property type="entry name" value="RBD_domain_sf"/>
</dbReference>
<accession>A0A317SFM0</accession>
<dbReference type="SUPFAM" id="SSF54928">
    <property type="entry name" value="RNA-binding domain, RBD"/>
    <property type="match status" value="1"/>
</dbReference>
<evidence type="ECO:0000259" key="3">
    <source>
        <dbReference type="PROSITE" id="PS50102"/>
    </source>
</evidence>
<comment type="caution">
    <text evidence="4">The sequence shown here is derived from an EMBL/GenBank/DDBJ whole genome shotgun (WGS) entry which is preliminary data.</text>
</comment>